<dbReference type="InterPro" id="IPR016461">
    <property type="entry name" value="COMT-like"/>
</dbReference>
<dbReference type="AlphaFoldDB" id="A0AAN6Y487"/>
<sequence>MAEFDYIKAIEGMLEDAKKLAAITAGAIEPLRPTKPNELKLRRKLAMTAKKVAFEVGDPADIARSKWVELADVGAANLFIDWKVFDHIPLDDPAGISVQALAAAVGADESVVGRIASLLVSTSTLRLGQGSSGSSMHVSHSRISPLYTSKHPFSPLVTVAVGNGMKPYAQWPSYFSTYGRREPTAVTNTPFSFSWGHPELEPWAVKALYPEYARKFEKSMASRDMVTGYLKLAGPGSMYDFSWVGELAKRRREQAELQDWGRDKSLDEKANAAINGNSNTNGSSKPSPKLAPVVVDVGGGLGQLLGDMLREIPGLHPSQCILQDREEVIQAAVAQIRNTPSSKSLNEIGIMPHDFHQPQPASSQNATIYFVRRILLDYPDSLAINILKHLANALPFPDAYDGAERARVFIMEPRLVDTPNPMNRIVDMVMLNIGGKLRNEKMYMHLAQQAGLKVVGYYTREADTAVVVECARA</sequence>
<reference evidence="5" key="2">
    <citation type="submission" date="2023-05" db="EMBL/GenBank/DDBJ databases">
        <authorList>
            <consortium name="Lawrence Berkeley National Laboratory"/>
            <person name="Steindorff A."/>
            <person name="Hensen N."/>
            <person name="Bonometti L."/>
            <person name="Westerberg I."/>
            <person name="Brannstrom I.O."/>
            <person name="Guillou S."/>
            <person name="Cros-Aarteil S."/>
            <person name="Calhoun S."/>
            <person name="Haridas S."/>
            <person name="Kuo A."/>
            <person name="Mondo S."/>
            <person name="Pangilinan J."/>
            <person name="Riley R."/>
            <person name="Labutti K."/>
            <person name="Andreopoulos B."/>
            <person name="Lipzen A."/>
            <person name="Chen C."/>
            <person name="Yanf M."/>
            <person name="Daum C."/>
            <person name="Ng V."/>
            <person name="Clum A."/>
            <person name="Ohm R."/>
            <person name="Martin F."/>
            <person name="Silar P."/>
            <person name="Natvig D."/>
            <person name="Lalanne C."/>
            <person name="Gautier V."/>
            <person name="Ament-Velasquez S.L."/>
            <person name="Kruys A."/>
            <person name="Hutchinson M.I."/>
            <person name="Powell A.J."/>
            <person name="Barry K."/>
            <person name="Miller A.N."/>
            <person name="Grigoriev I.V."/>
            <person name="Debuchy R."/>
            <person name="Gladieux P."/>
            <person name="Thoren M.H."/>
            <person name="Johannesson H."/>
        </authorList>
    </citation>
    <scope>NUCLEOTIDE SEQUENCE</scope>
    <source>
        <strain evidence="5">PSN293</strain>
    </source>
</reference>
<keyword evidence="6" id="KW-1185">Reference proteome</keyword>
<dbReference type="Gene3D" id="3.40.50.150">
    <property type="entry name" value="Vaccinia Virus protein VP39"/>
    <property type="match status" value="1"/>
</dbReference>
<dbReference type="Pfam" id="PF00891">
    <property type="entry name" value="Methyltransf_2"/>
    <property type="match status" value="1"/>
</dbReference>
<keyword evidence="3" id="KW-0949">S-adenosyl-L-methionine</keyword>
<keyword evidence="1" id="KW-0489">Methyltransferase</keyword>
<evidence type="ECO:0000313" key="6">
    <source>
        <dbReference type="Proteomes" id="UP001301769"/>
    </source>
</evidence>
<feature type="domain" description="O-methyltransferase C-terminal" evidence="4">
    <location>
        <begin position="293"/>
        <end position="452"/>
    </location>
</feature>
<comment type="caution">
    <text evidence="5">The sequence shown here is derived from an EMBL/GenBank/DDBJ whole genome shotgun (WGS) entry which is preliminary data.</text>
</comment>
<evidence type="ECO:0000256" key="1">
    <source>
        <dbReference type="ARBA" id="ARBA00022603"/>
    </source>
</evidence>
<name>A0AAN6Y487_9PEZI</name>
<dbReference type="Proteomes" id="UP001301769">
    <property type="component" value="Unassembled WGS sequence"/>
</dbReference>
<evidence type="ECO:0000259" key="4">
    <source>
        <dbReference type="Pfam" id="PF00891"/>
    </source>
</evidence>
<evidence type="ECO:0000256" key="2">
    <source>
        <dbReference type="ARBA" id="ARBA00022679"/>
    </source>
</evidence>
<accession>A0AAN6Y487</accession>
<dbReference type="PROSITE" id="PS51683">
    <property type="entry name" value="SAM_OMT_II"/>
    <property type="match status" value="1"/>
</dbReference>
<proteinExistence type="predicted"/>
<dbReference type="EMBL" id="MU858216">
    <property type="protein sequence ID" value="KAK4209097.1"/>
    <property type="molecule type" value="Genomic_DNA"/>
</dbReference>
<dbReference type="InterPro" id="IPR001077">
    <property type="entry name" value="COMT_C"/>
</dbReference>
<protein>
    <submittedName>
        <fullName evidence="5">Demethylsterigmatocystin 6-O-methyltransferase</fullName>
    </submittedName>
</protein>
<dbReference type="GO" id="GO:0008171">
    <property type="term" value="F:O-methyltransferase activity"/>
    <property type="evidence" value="ECO:0007669"/>
    <property type="project" value="InterPro"/>
</dbReference>
<evidence type="ECO:0000313" key="5">
    <source>
        <dbReference type="EMBL" id="KAK4209097.1"/>
    </source>
</evidence>
<keyword evidence="2" id="KW-0808">Transferase</keyword>
<dbReference type="InterPro" id="IPR029063">
    <property type="entry name" value="SAM-dependent_MTases_sf"/>
</dbReference>
<gene>
    <name evidence="5" type="ORF">QBC37DRAFT_430850</name>
</gene>
<organism evidence="5 6">
    <name type="scientific">Rhypophila decipiens</name>
    <dbReference type="NCBI Taxonomy" id="261697"/>
    <lineage>
        <taxon>Eukaryota</taxon>
        <taxon>Fungi</taxon>
        <taxon>Dikarya</taxon>
        <taxon>Ascomycota</taxon>
        <taxon>Pezizomycotina</taxon>
        <taxon>Sordariomycetes</taxon>
        <taxon>Sordariomycetidae</taxon>
        <taxon>Sordariales</taxon>
        <taxon>Naviculisporaceae</taxon>
        <taxon>Rhypophila</taxon>
    </lineage>
</organism>
<dbReference type="SUPFAM" id="SSF53335">
    <property type="entry name" value="S-adenosyl-L-methionine-dependent methyltransferases"/>
    <property type="match status" value="1"/>
</dbReference>
<reference evidence="5" key="1">
    <citation type="journal article" date="2023" name="Mol. Phylogenet. Evol.">
        <title>Genome-scale phylogeny and comparative genomics of the fungal order Sordariales.</title>
        <authorList>
            <person name="Hensen N."/>
            <person name="Bonometti L."/>
            <person name="Westerberg I."/>
            <person name="Brannstrom I.O."/>
            <person name="Guillou S."/>
            <person name="Cros-Aarteil S."/>
            <person name="Calhoun S."/>
            <person name="Haridas S."/>
            <person name="Kuo A."/>
            <person name="Mondo S."/>
            <person name="Pangilinan J."/>
            <person name="Riley R."/>
            <person name="LaButti K."/>
            <person name="Andreopoulos B."/>
            <person name="Lipzen A."/>
            <person name="Chen C."/>
            <person name="Yan M."/>
            <person name="Daum C."/>
            <person name="Ng V."/>
            <person name="Clum A."/>
            <person name="Steindorff A."/>
            <person name="Ohm R.A."/>
            <person name="Martin F."/>
            <person name="Silar P."/>
            <person name="Natvig D.O."/>
            <person name="Lalanne C."/>
            <person name="Gautier V."/>
            <person name="Ament-Velasquez S.L."/>
            <person name="Kruys A."/>
            <person name="Hutchinson M.I."/>
            <person name="Powell A.J."/>
            <person name="Barry K."/>
            <person name="Miller A.N."/>
            <person name="Grigoriev I.V."/>
            <person name="Debuchy R."/>
            <person name="Gladieux P."/>
            <person name="Hiltunen Thoren M."/>
            <person name="Johannesson H."/>
        </authorList>
    </citation>
    <scope>NUCLEOTIDE SEQUENCE</scope>
    <source>
        <strain evidence="5">PSN293</strain>
    </source>
</reference>
<dbReference type="PANTHER" id="PTHR43712">
    <property type="entry name" value="PUTATIVE (AFU_ORTHOLOGUE AFUA_4G14580)-RELATED"/>
    <property type="match status" value="1"/>
</dbReference>
<dbReference type="PANTHER" id="PTHR43712:SF16">
    <property type="entry name" value="O-METHYLTRANSFERASE ELCB"/>
    <property type="match status" value="1"/>
</dbReference>
<evidence type="ECO:0000256" key="3">
    <source>
        <dbReference type="ARBA" id="ARBA00022691"/>
    </source>
</evidence>
<dbReference type="GO" id="GO:0032259">
    <property type="term" value="P:methylation"/>
    <property type="evidence" value="ECO:0007669"/>
    <property type="project" value="UniProtKB-KW"/>
</dbReference>